<feature type="compositionally biased region" description="Low complexity" evidence="1">
    <location>
        <begin position="16"/>
        <end position="28"/>
    </location>
</feature>
<reference evidence="3" key="1">
    <citation type="journal article" date="2019" name="Int. J. Syst. Evol. Microbiol.">
        <title>The Global Catalogue of Microorganisms (GCM) 10K type strain sequencing project: providing services to taxonomists for standard genome sequencing and annotation.</title>
        <authorList>
            <consortium name="The Broad Institute Genomics Platform"/>
            <consortium name="The Broad Institute Genome Sequencing Center for Infectious Disease"/>
            <person name="Wu L."/>
            <person name="Ma J."/>
        </authorList>
    </citation>
    <scope>NUCLEOTIDE SEQUENCE [LARGE SCALE GENOMIC DNA]</scope>
    <source>
        <strain evidence="3">CCUG 53903</strain>
    </source>
</reference>
<proteinExistence type="predicted"/>
<dbReference type="EMBL" id="JBHSPA010000007">
    <property type="protein sequence ID" value="MFC5823242.1"/>
    <property type="molecule type" value="Genomic_DNA"/>
</dbReference>
<sequence>MPQTCLPRLTAPVERTTTGTATTDVGVDQSFGWPPGAPFADEGDE</sequence>
<evidence type="ECO:0000256" key="1">
    <source>
        <dbReference type="SAM" id="MobiDB-lite"/>
    </source>
</evidence>
<protein>
    <submittedName>
        <fullName evidence="2">Uncharacterized protein</fullName>
    </submittedName>
</protein>
<name>A0ABW1CD25_9ACTN</name>
<feature type="region of interest" description="Disordered" evidence="1">
    <location>
        <begin position="1"/>
        <end position="45"/>
    </location>
</feature>
<dbReference type="Proteomes" id="UP001596058">
    <property type="component" value="Unassembled WGS sequence"/>
</dbReference>
<keyword evidence="3" id="KW-1185">Reference proteome</keyword>
<dbReference type="RefSeq" id="WP_379512781.1">
    <property type="nucleotide sequence ID" value="NZ_JBHSPA010000007.1"/>
</dbReference>
<evidence type="ECO:0000313" key="3">
    <source>
        <dbReference type="Proteomes" id="UP001596058"/>
    </source>
</evidence>
<accession>A0ABW1CD25</accession>
<evidence type="ECO:0000313" key="2">
    <source>
        <dbReference type="EMBL" id="MFC5823242.1"/>
    </source>
</evidence>
<gene>
    <name evidence="2" type="ORF">ACFPZ3_05195</name>
</gene>
<comment type="caution">
    <text evidence="2">The sequence shown here is derived from an EMBL/GenBank/DDBJ whole genome shotgun (WGS) entry which is preliminary data.</text>
</comment>
<organism evidence="2 3">
    <name type="scientific">Nonomuraea insulae</name>
    <dbReference type="NCBI Taxonomy" id="1616787"/>
    <lineage>
        <taxon>Bacteria</taxon>
        <taxon>Bacillati</taxon>
        <taxon>Actinomycetota</taxon>
        <taxon>Actinomycetes</taxon>
        <taxon>Streptosporangiales</taxon>
        <taxon>Streptosporangiaceae</taxon>
        <taxon>Nonomuraea</taxon>
    </lineage>
</organism>